<dbReference type="PANTHER" id="PTHR12709">
    <property type="entry name" value="DNA-DIRECTED RNA POLYMERASE II, III"/>
    <property type="match status" value="1"/>
</dbReference>
<evidence type="ECO:0000256" key="6">
    <source>
        <dbReference type="RuleBase" id="RU369086"/>
    </source>
</evidence>
<comment type="function">
    <text evidence="6">DNA-dependent RNA polymerase which catalyzes the transcription of DNA into RNA using the four ribonucleoside triphosphates as substrates.</text>
</comment>
<evidence type="ECO:0000259" key="8">
    <source>
        <dbReference type="Pfam" id="PF03876"/>
    </source>
</evidence>
<dbReference type="Pfam" id="PF03876">
    <property type="entry name" value="SHS2_Rpb7-N"/>
    <property type="match status" value="1"/>
</dbReference>
<evidence type="ECO:0000256" key="5">
    <source>
        <dbReference type="ARBA" id="ARBA00023242"/>
    </source>
</evidence>
<evidence type="ECO:0000256" key="2">
    <source>
        <dbReference type="ARBA" id="ARBA00009307"/>
    </source>
</evidence>
<keyword evidence="3 6" id="KW-0240">DNA-directed RNA polymerase</keyword>
<dbReference type="AlphaFoldDB" id="A0A1E5R215"/>
<dbReference type="PANTHER" id="PTHR12709:SF1">
    <property type="entry name" value="DNA-DIRECTED RNA POLYMERASE III SUBUNIT RPC8"/>
    <property type="match status" value="1"/>
</dbReference>
<feature type="domain" description="RNA polymerase Rpb7-like N-terminal" evidence="8">
    <location>
        <begin position="8"/>
        <end position="64"/>
    </location>
</feature>
<evidence type="ECO:0000256" key="7">
    <source>
        <dbReference type="SAM" id="MobiDB-lite"/>
    </source>
</evidence>
<comment type="similarity">
    <text evidence="2">Belongs to the eukaryotic RPB7/RPC8 RNA polymerase subunit family.</text>
</comment>
<evidence type="ECO:0000256" key="3">
    <source>
        <dbReference type="ARBA" id="ARBA00022478"/>
    </source>
</evidence>
<dbReference type="Proteomes" id="UP000095728">
    <property type="component" value="Unassembled WGS sequence"/>
</dbReference>
<dbReference type="STRING" id="56408.A0A1E5R215"/>
<keyword evidence="11" id="KW-1185">Reference proteome</keyword>
<dbReference type="InterPro" id="IPR036898">
    <property type="entry name" value="RNA_pol_Rpb7-like_N_sf"/>
</dbReference>
<organism evidence="10 11">
    <name type="scientific">Hanseniaspora osmophila</name>
    <dbReference type="NCBI Taxonomy" id="56408"/>
    <lineage>
        <taxon>Eukaryota</taxon>
        <taxon>Fungi</taxon>
        <taxon>Dikarya</taxon>
        <taxon>Ascomycota</taxon>
        <taxon>Saccharomycotina</taxon>
        <taxon>Saccharomycetes</taxon>
        <taxon>Saccharomycodales</taxon>
        <taxon>Saccharomycodaceae</taxon>
        <taxon>Hanseniaspora</taxon>
    </lineage>
</organism>
<dbReference type="SUPFAM" id="SSF88798">
    <property type="entry name" value="N-terminal, heterodimerisation domain of RBP7 (RpoE)"/>
    <property type="match status" value="1"/>
</dbReference>
<dbReference type="InParanoid" id="A0A1E5R215"/>
<dbReference type="InterPro" id="IPR013238">
    <property type="entry name" value="RNA_pol_III_Rbc25"/>
</dbReference>
<dbReference type="Gene3D" id="3.30.1490.120">
    <property type="entry name" value="RNA polymerase Rpb7-like, N-terminal domain"/>
    <property type="match status" value="1"/>
</dbReference>
<dbReference type="Gene3D" id="2.40.50.140">
    <property type="entry name" value="Nucleic acid-binding proteins"/>
    <property type="match status" value="1"/>
</dbReference>
<feature type="domain" description="RNA polymerase III subunit Rpc25" evidence="9">
    <location>
        <begin position="83"/>
        <end position="230"/>
    </location>
</feature>
<comment type="caution">
    <text evidence="10">The sequence shown here is derived from an EMBL/GenBank/DDBJ whole genome shotgun (WGS) entry which is preliminary data.</text>
</comment>
<evidence type="ECO:0000313" key="11">
    <source>
        <dbReference type="Proteomes" id="UP000095728"/>
    </source>
</evidence>
<protein>
    <recommendedName>
        <fullName evidence="6">DNA-directed RNA polymerase subunit</fullName>
    </recommendedName>
</protein>
<dbReference type="NCBIfam" id="TIGR00448">
    <property type="entry name" value="rpoE"/>
    <property type="match status" value="1"/>
</dbReference>
<evidence type="ECO:0000313" key="10">
    <source>
        <dbReference type="EMBL" id="OEJ80934.1"/>
    </source>
</evidence>
<evidence type="ECO:0000259" key="9">
    <source>
        <dbReference type="Pfam" id="PF08292"/>
    </source>
</evidence>
<gene>
    <name evidence="10" type="ORF">AWRI3579_g3886</name>
</gene>
<dbReference type="FunFam" id="2.40.50.140:FF:000221">
    <property type="entry name" value="DNA-directed RNA polymerase III subunit"/>
    <property type="match status" value="1"/>
</dbReference>
<comment type="subcellular location">
    <subcellularLocation>
        <location evidence="1 6">Nucleus</location>
    </subcellularLocation>
</comment>
<accession>A0A1E5R215</accession>
<dbReference type="GO" id="GO:0006384">
    <property type="term" value="P:transcription initiation at RNA polymerase III promoter"/>
    <property type="evidence" value="ECO:0007669"/>
    <property type="project" value="TreeGrafter"/>
</dbReference>
<dbReference type="InterPro" id="IPR004519">
    <property type="entry name" value="RNAP_E/RPC8"/>
</dbReference>
<feature type="region of interest" description="Disordered" evidence="7">
    <location>
        <begin position="163"/>
        <end position="209"/>
    </location>
</feature>
<dbReference type="SUPFAM" id="SSF50249">
    <property type="entry name" value="Nucleic acid-binding proteins"/>
    <property type="match status" value="1"/>
</dbReference>
<name>A0A1E5R215_9ASCO</name>
<proteinExistence type="inferred from homology"/>
<dbReference type="GO" id="GO:0003899">
    <property type="term" value="F:DNA-directed RNA polymerase activity"/>
    <property type="evidence" value="ECO:0007669"/>
    <property type="project" value="InterPro"/>
</dbReference>
<dbReference type="GO" id="GO:0005666">
    <property type="term" value="C:RNA polymerase III complex"/>
    <property type="evidence" value="ECO:0007669"/>
    <property type="project" value="TreeGrafter"/>
</dbReference>
<sequence length="233" mass="26360">MFILTKISDLVCIPPDQFHRNVKSAILYELNSKFCNKVIPKVGLALAIYDLLECDDGQLKPGDGGSYINVVFRVIVFKPFQGEILTGLVKESNSEGLKVALGNMFDDIFIPKDMMFDGCYYSPEENVWIWNTDPEDESGRVYFDLNEKIRFRVERELFFDVKPTSPKEMENPQAQQQAQAQRLKTAEGEQNGSTGNEDSEKTNVEVHQAPPPYSLIASCQTDGMGLVSWWEDA</sequence>
<dbReference type="EMBL" id="LPNM01000011">
    <property type="protein sequence ID" value="OEJ80934.1"/>
    <property type="molecule type" value="Genomic_DNA"/>
</dbReference>
<dbReference type="InterPro" id="IPR045113">
    <property type="entry name" value="Rpb7-like"/>
</dbReference>
<dbReference type="InterPro" id="IPR012340">
    <property type="entry name" value="NA-bd_OB-fold"/>
</dbReference>
<evidence type="ECO:0000256" key="4">
    <source>
        <dbReference type="ARBA" id="ARBA00023163"/>
    </source>
</evidence>
<dbReference type="InterPro" id="IPR005576">
    <property type="entry name" value="Rpb7-like_N"/>
</dbReference>
<dbReference type="Pfam" id="PF08292">
    <property type="entry name" value="RNA_pol_Rbc25"/>
    <property type="match status" value="1"/>
</dbReference>
<evidence type="ECO:0000256" key="1">
    <source>
        <dbReference type="ARBA" id="ARBA00004123"/>
    </source>
</evidence>
<dbReference type="FunCoup" id="A0A1E5R215">
    <property type="interactions" value="751"/>
</dbReference>
<dbReference type="GO" id="GO:0003677">
    <property type="term" value="F:DNA binding"/>
    <property type="evidence" value="ECO:0007669"/>
    <property type="project" value="InterPro"/>
</dbReference>
<reference evidence="11" key="1">
    <citation type="journal article" date="2016" name="Genome Announc.">
        <title>Genome sequences of three species of Hanseniaspora isolated from spontaneous wine fermentations.</title>
        <authorList>
            <person name="Sternes P.R."/>
            <person name="Lee D."/>
            <person name="Kutyna D.R."/>
            <person name="Borneman A.R."/>
        </authorList>
    </citation>
    <scope>NUCLEOTIDE SEQUENCE [LARGE SCALE GENOMIC DNA]</scope>
    <source>
        <strain evidence="11">AWRI3579</strain>
    </source>
</reference>
<dbReference type="OrthoDB" id="10256606at2759"/>
<keyword evidence="4 6" id="KW-0804">Transcription</keyword>
<dbReference type="CDD" id="cd04330">
    <property type="entry name" value="RNAP_III_Rpc25_N"/>
    <property type="match status" value="1"/>
</dbReference>
<keyword evidence="5 6" id="KW-0539">Nucleus</keyword>